<proteinExistence type="predicted"/>
<dbReference type="EMBL" id="JAVDYB010000001">
    <property type="protein sequence ID" value="MDR7279761.1"/>
    <property type="molecule type" value="Genomic_DNA"/>
</dbReference>
<keyword evidence="2" id="KW-1185">Reference proteome</keyword>
<evidence type="ECO:0000313" key="2">
    <source>
        <dbReference type="Proteomes" id="UP001183643"/>
    </source>
</evidence>
<evidence type="ECO:0000313" key="1">
    <source>
        <dbReference type="EMBL" id="MDR7279761.1"/>
    </source>
</evidence>
<name>A0AAE4CCL6_9ACTN</name>
<dbReference type="RefSeq" id="WP_310373765.1">
    <property type="nucleotide sequence ID" value="NZ_JAVDYB010000001.1"/>
</dbReference>
<gene>
    <name evidence="1" type="ORF">J2S41_006539</name>
</gene>
<accession>A0AAE4CCL6</accession>
<dbReference type="Proteomes" id="UP001183643">
    <property type="component" value="Unassembled WGS sequence"/>
</dbReference>
<reference evidence="1" key="1">
    <citation type="submission" date="2023-07" db="EMBL/GenBank/DDBJ databases">
        <title>Sequencing the genomes of 1000 actinobacteria strains.</title>
        <authorList>
            <person name="Klenk H.-P."/>
        </authorList>
    </citation>
    <scope>NUCLEOTIDE SEQUENCE</scope>
    <source>
        <strain evidence="1">DSM 44707</strain>
    </source>
</reference>
<protein>
    <submittedName>
        <fullName evidence="1">Uncharacterized protein</fullName>
    </submittedName>
</protein>
<dbReference type="AlphaFoldDB" id="A0AAE4CCL6"/>
<organism evidence="1 2">
    <name type="scientific">Catenuloplanes atrovinosus</name>
    <dbReference type="NCBI Taxonomy" id="137266"/>
    <lineage>
        <taxon>Bacteria</taxon>
        <taxon>Bacillati</taxon>
        <taxon>Actinomycetota</taxon>
        <taxon>Actinomycetes</taxon>
        <taxon>Micromonosporales</taxon>
        <taxon>Micromonosporaceae</taxon>
        <taxon>Catenuloplanes</taxon>
    </lineage>
</organism>
<comment type="caution">
    <text evidence="1">The sequence shown here is derived from an EMBL/GenBank/DDBJ whole genome shotgun (WGS) entry which is preliminary data.</text>
</comment>
<sequence length="335" mass="34909">MSHDYESGVSHVAVTLTGPGGRTVTGSARAQWFEKDNGDCGGSSGGDLYAPFCGVQVVLPQHAATGVWKLSGVTLTDNVGNTTIVTGLSGSPVSVTSNDVVSVRSFSATPNPVNNWLGSARTTVTLAVDGARGGVATVRGEFDYSRCQSFTATPTVNADGTVSVPVTMFQRSKDCTFSSLIVTDGAGNVAVYGATHGAPRTGLTIARMPNTTPPTLTGFTWSRQSFTRAESQNWWTSTFQLSATLSAPVAPVRGYDLSVILPDGSSHPISTGGIGGTHGGTLQFDGYPPSHLEPGTYPIGLRIHDESGLSSSYNLPWNERNTQITDGSMSITITP</sequence>